<evidence type="ECO:0000313" key="2">
    <source>
        <dbReference type="Proteomes" id="UP000610746"/>
    </source>
</evidence>
<dbReference type="RefSeq" id="WP_173779809.1">
    <property type="nucleotide sequence ID" value="NZ_JABSNO010000018.1"/>
</dbReference>
<dbReference type="SUPFAM" id="SSF69754">
    <property type="entry name" value="Ribosome binding protein Y (YfiA homologue)"/>
    <property type="match status" value="1"/>
</dbReference>
<dbReference type="Gene3D" id="3.30.160.100">
    <property type="entry name" value="Ribosome hibernation promotion factor-like"/>
    <property type="match status" value="1"/>
</dbReference>
<dbReference type="Proteomes" id="UP000610746">
    <property type="component" value="Unassembled WGS sequence"/>
</dbReference>
<dbReference type="AlphaFoldDB" id="A0A8J8GB20"/>
<comment type="caution">
    <text evidence="1">The sequence shown here is derived from an EMBL/GenBank/DDBJ whole genome shotgun (WGS) entry which is preliminary data.</text>
</comment>
<organism evidence="1 2">
    <name type="scientific">Frigoriflavimonas asaccharolytica</name>
    <dbReference type="NCBI Taxonomy" id="2735899"/>
    <lineage>
        <taxon>Bacteria</taxon>
        <taxon>Pseudomonadati</taxon>
        <taxon>Bacteroidota</taxon>
        <taxon>Flavobacteriia</taxon>
        <taxon>Flavobacteriales</taxon>
        <taxon>Weeksellaceae</taxon>
        <taxon>Frigoriflavimonas</taxon>
    </lineage>
</organism>
<accession>A0A8J8GB20</accession>
<name>A0A8J8GB20_9FLAO</name>
<reference evidence="1" key="1">
    <citation type="submission" date="2020-05" db="EMBL/GenBank/DDBJ databases">
        <title>Genomic Encyclopedia of Type Strains, Phase IV (KMG-V): Genome sequencing to study the core and pangenomes of soil and plant-associated prokaryotes.</title>
        <authorList>
            <person name="Whitman W."/>
        </authorList>
    </citation>
    <scope>NUCLEOTIDE SEQUENCE</scope>
    <source>
        <strain evidence="1">16F</strain>
    </source>
</reference>
<evidence type="ECO:0000313" key="1">
    <source>
        <dbReference type="EMBL" id="NRS93237.1"/>
    </source>
</evidence>
<proteinExistence type="predicted"/>
<protein>
    <submittedName>
        <fullName evidence="1">Ribosome-associated translation inhibitor RaiA</fullName>
    </submittedName>
</protein>
<dbReference type="Pfam" id="PF02482">
    <property type="entry name" value="Ribosomal_S30AE"/>
    <property type="match status" value="1"/>
</dbReference>
<keyword evidence="2" id="KW-1185">Reference proteome</keyword>
<dbReference type="EMBL" id="JABSNO010000018">
    <property type="protein sequence ID" value="NRS93237.1"/>
    <property type="molecule type" value="Genomic_DNA"/>
</dbReference>
<sequence length="104" mass="12210">MDVKINTDNHIEGHQRFIDNYIMETEKALGRFDNYVTRFEVYFSDENSDKNTPDDKKCVIEARVKHKNPERVSHNASEIHQAFDGAVRKMKTVLDKVIDMQQSH</sequence>
<dbReference type="InterPro" id="IPR003489">
    <property type="entry name" value="RHF/RaiA"/>
</dbReference>
<dbReference type="InterPro" id="IPR036567">
    <property type="entry name" value="RHF-like"/>
</dbReference>
<gene>
    <name evidence="1" type="ORF">HNQ03_002324</name>
</gene>